<sequence length="99" mass="10361">MSTPAALHVRPARITDARMWAALAMVALQIVLLPPPGVSIGTTHARNVLAGGSLLSAAAGLLPGRVPLPFADSIRWPLRQPLIPVWPVAARPSMIATGF</sequence>
<accession>A0A0S1AXL9</accession>
<name>A0A0S1AXL9_9GAMM</name>
<dbReference type="Proteomes" id="UP000061010">
    <property type="component" value="Chromosome"/>
</dbReference>
<keyword evidence="2" id="KW-1185">Reference proteome</keyword>
<evidence type="ECO:0000313" key="2">
    <source>
        <dbReference type="Proteomes" id="UP000061010"/>
    </source>
</evidence>
<protein>
    <submittedName>
        <fullName evidence="1">Uncharacterized protein</fullName>
    </submittedName>
</protein>
<dbReference type="AlphaFoldDB" id="A0A0S1AXL9"/>
<dbReference type="KEGG" id="sacz:AOT14_10890"/>
<evidence type="ECO:0000313" key="1">
    <source>
        <dbReference type="EMBL" id="ALJ27501.1"/>
    </source>
</evidence>
<organism evidence="1 2">
    <name type="scientific">Stenotrophomonas acidaminiphila</name>
    <dbReference type="NCBI Taxonomy" id="128780"/>
    <lineage>
        <taxon>Bacteria</taxon>
        <taxon>Pseudomonadati</taxon>
        <taxon>Pseudomonadota</taxon>
        <taxon>Gammaproteobacteria</taxon>
        <taxon>Lysobacterales</taxon>
        <taxon>Lysobacteraceae</taxon>
        <taxon>Stenotrophomonas</taxon>
    </lineage>
</organism>
<reference evidence="1 2" key="1">
    <citation type="journal article" date="2015" name="Genome Announc.">
        <title>Complete Genome Sequencing of Stenotrophomonas acidaminiphila ZAC14D2_NAIMI4_2, a Multidrug-Resistant Strain Isolated from Sediments of a Polluted River in Mexico, Uncovers New Antibiotic Resistance Genes and a Novel Class-II Lasso Peptide Biosynthesis Gene Cluster.</title>
        <authorList>
            <person name="Vinuesa P."/>
            <person name="Ochoa-Sanchez L.E."/>
        </authorList>
    </citation>
    <scope>NUCLEOTIDE SEQUENCE [LARGE SCALE GENOMIC DNA]</scope>
    <source>
        <strain evidence="1 2">ZAC14D2_NAIMI4_2</strain>
    </source>
</reference>
<gene>
    <name evidence="1" type="ORF">AOT14_10890</name>
</gene>
<proteinExistence type="predicted"/>
<dbReference type="EMBL" id="CP012900">
    <property type="protein sequence ID" value="ALJ27501.1"/>
    <property type="molecule type" value="Genomic_DNA"/>
</dbReference>
<dbReference type="OrthoDB" id="6052652at2"/>
<dbReference type="PATRIC" id="fig|128780.6.peg.1087"/>